<comment type="caution">
    <text evidence="3">The sequence shown here is derived from an EMBL/GenBank/DDBJ whole genome shotgun (WGS) entry which is preliminary data.</text>
</comment>
<evidence type="ECO:0000313" key="4">
    <source>
        <dbReference type="Proteomes" id="UP000306192"/>
    </source>
</evidence>
<accession>A0A4T2BNG9</accession>
<feature type="compositionally biased region" description="Polar residues" evidence="1">
    <location>
        <begin position="1154"/>
        <end position="1173"/>
    </location>
</feature>
<evidence type="ECO:0000256" key="1">
    <source>
        <dbReference type="SAM" id="MobiDB-lite"/>
    </source>
</evidence>
<dbReference type="SMART" id="SM00758">
    <property type="entry name" value="PA14"/>
    <property type="match status" value="2"/>
</dbReference>
<organism evidence="3 4">
    <name type="scientific">Subtercola vilae</name>
    <dbReference type="NCBI Taxonomy" id="2056433"/>
    <lineage>
        <taxon>Bacteria</taxon>
        <taxon>Bacillati</taxon>
        <taxon>Actinomycetota</taxon>
        <taxon>Actinomycetes</taxon>
        <taxon>Micrococcales</taxon>
        <taxon>Microbacteriaceae</taxon>
        <taxon>Subtercola</taxon>
    </lineage>
</organism>
<dbReference type="InterPro" id="IPR013783">
    <property type="entry name" value="Ig-like_fold"/>
</dbReference>
<keyword evidence="4" id="KW-1185">Reference proteome</keyword>
<dbReference type="Gene3D" id="3.90.182.10">
    <property type="entry name" value="Toxin - Anthrax Protective Antigen,domain 1"/>
    <property type="match status" value="2"/>
</dbReference>
<reference evidence="3 4" key="1">
    <citation type="journal article" date="2019" name="Microorganisms">
        <title>Systematic Affiliation and Genome Analysis of Subtercola vilae DB165(T) with Particular Emphasis on Cold Adaptation of an Isolate from a High-Altitude Cold Volcano Lake.</title>
        <authorList>
            <person name="Villalobos A.S."/>
            <person name="Wiese J."/>
            <person name="Imhoff J.F."/>
            <person name="Dorador C."/>
            <person name="Keller A."/>
            <person name="Hentschel U."/>
        </authorList>
    </citation>
    <scope>NUCLEOTIDE SEQUENCE [LARGE SCALE GENOMIC DNA]</scope>
    <source>
        <strain evidence="3 4">DB165</strain>
    </source>
</reference>
<protein>
    <recommendedName>
        <fullName evidence="2">PA14 domain-containing protein</fullName>
    </recommendedName>
</protein>
<dbReference type="PROSITE" id="PS51820">
    <property type="entry name" value="PA14"/>
    <property type="match status" value="2"/>
</dbReference>
<feature type="domain" description="PA14" evidence="2">
    <location>
        <begin position="658"/>
        <end position="806"/>
    </location>
</feature>
<gene>
    <name evidence="3" type="ORF">D4765_15905</name>
</gene>
<evidence type="ECO:0000259" key="2">
    <source>
        <dbReference type="PROSITE" id="PS51820"/>
    </source>
</evidence>
<proteinExistence type="predicted"/>
<dbReference type="GO" id="GO:0005975">
    <property type="term" value="P:carbohydrate metabolic process"/>
    <property type="evidence" value="ECO:0007669"/>
    <property type="project" value="UniProtKB-ARBA"/>
</dbReference>
<dbReference type="InterPro" id="IPR037524">
    <property type="entry name" value="PA14/GLEYA"/>
</dbReference>
<feature type="compositionally biased region" description="Low complexity" evidence="1">
    <location>
        <begin position="1144"/>
        <end position="1153"/>
    </location>
</feature>
<dbReference type="SUPFAM" id="SSF56988">
    <property type="entry name" value="Anthrax protective antigen"/>
    <property type="match status" value="2"/>
</dbReference>
<dbReference type="Gene3D" id="2.60.40.10">
    <property type="entry name" value="Immunoglobulins"/>
    <property type="match status" value="1"/>
</dbReference>
<name>A0A4T2BNG9_9MICO</name>
<dbReference type="InterPro" id="IPR011658">
    <property type="entry name" value="PA14_dom"/>
</dbReference>
<dbReference type="Proteomes" id="UP000306192">
    <property type="component" value="Unassembled WGS sequence"/>
</dbReference>
<feature type="domain" description="PA14" evidence="2">
    <location>
        <begin position="1217"/>
        <end position="1366"/>
    </location>
</feature>
<evidence type="ECO:0000313" key="3">
    <source>
        <dbReference type="EMBL" id="TIH32262.1"/>
    </source>
</evidence>
<dbReference type="EMBL" id="QYRT01000041">
    <property type="protein sequence ID" value="TIH32262.1"/>
    <property type="molecule type" value="Genomic_DNA"/>
</dbReference>
<sequence>MLAATEFTDTYAGPAGMKIQAVSPTPINVQDPSQNNAWVPIQTDLSTTGAFSWLGQGGAKVAVHPLHPEFSQYADDANVVTMTKDGATLGFGLQGAAHSVLERDLSPWSNTKNHLEYKNVFTNTDLVYDVTDAGVNEVLRLNSKPDTAPMWTWQVNAPGLTAVKDADGGITFKDALGETAFTVPAPTMWDSSGTDKKADASATVRLNLLKQGDNYLINVAPNSAWVNDPARVYPVSVDPSTGSADNDRTLAFRTTDGVNTNLTNTNNHLWVGNSNGNGVWRSVVHYNYEQFFGKQIVGGYIAVTAVSNGYSQDPHGGAVDAATCDGPNCGGAALSSLTVDNNTGGNTDPTTTGIGYQIADWVRSGTTGYGFFFGGDETPGQYTLKVFDTRLYVGYKDYPGVGTSPVPADGATSQSLTPVMAVNGETNPTDSPMGRLIRLSTNPNPDVNTLWDTGWLQDGAFTVPKNLLQPNTTYYWRSWVRDGYYNYEPSYPVWPNTPIYSFTTDNPVIPDKNAALPADKAIVVTPTPQFSVAAAPPAGTTFNFQVATGTDAINGAVVSSGWQSGTTWTPPDSSLQDGGTYTWTVRTHDGSGDFDPFWTKTFTVNKRLGSGGPSPSDAAGPVSVNLASGNVNMAFSSPTVSTVGGAMGMSFSYNSQATSNAGLNATYFNASTSGTWNDISTAKQVLTRVDPVIDFNWDTGSPSAGVNSDQFLAQWTGFIRSPDATSTSYDIGYVRDDGMRVYINGSTVVDQWTDAAIAGWGSQTSLSTTPVPIKVQYYENGGGAQVHLLIRKHGDTGPGTAVPASWFTRSVATLPIGWSSSTPIAGPNGLYSNAKVNEGSIVLTDNSGATHSYIKKTTGGYTPPAGEDGVLALDASGQVSLTDEVGTTYLFNSAGAVIQVSSPQEALKPAAPVVTFRSDTGAVDKISDRLSSNGATPAVYSRSVQFIYTTDTPASVGMAAGDQVSGRVCKTDPAAFSAAVAQITGPLLCRIIYPGHVVGAADMTDVEYDTNGYLVRITNPGNAQSSFSYTSAGQVATIRNIIQNDWLLANASRTAGTANRTDLTYDTSGRATTVALPAPDGATTTSKPTKKYTYGDTLTPAVASTTYVDIVDSAGVPLPNTRVGTGHAQTVTYDSAYRTLTSTSPTGLTSTSTWNTAQDLPLTTTSPQGLETTTLYDGRNRATDSYGPAPTPCYTAGLTPTSSCATTTTHTHTGYDEGLQGLNVAYYDNPNWTGVPKAYSLGIPGTVNPGDVNKDWNTTSPAAGVPAASWSARLTGTITFPYTGDYQFQTVADDGTQLWIDNVIKISDNINSVAHWSPVGTLTGITAGTTLPIRLDYANQAGPGASLALFWTPPDGSGSKVIPAADLKPDYGLATSTTTDDAVPAGITGAAAPAMTTSTNYGANPWLGMTASTSIDPAGLNLTTQTTYETASAGYLRRTGKKLPSAVASGAANASSTYTYYPDTGGYGAAFSPALTASVCGVPVTTVQYGMLQQTTTPTPYTGAAVTSSVIYDALGRVAATKPSTDTNWTCITYDARSRVLTSTYPLYGSQPARTVTNSYTGAANDPLTSSVTDSSLGATTTAGKITATVDLLGRTLTYTDVWNTLTTTAYNVLGQATSSTTTTNGAAASPVRAVAYNVEGQVTQVTDGGNVIAVPTYGTTGTSLGLLSSVQYPSGIGNAGNGSALSAITRNSVGATTGLSWTFPSQNTMTDTVTRSQSGRIVQDSTKDGSAPAANSTYAYDTAGRLVTATIPGNTLTYSFAATGGCGTNATAGLDGNRTAMTDTVGAVTTSTAYCYDNTDRLTSTTVTNPVTGADTTNASLSAAKIVYDSHGNTTTLADQTLTYDAVDRHMKTTLADTTTITYARDATNRIISRTTFVPGTGAGTGTSTVYYLYAGGGDAPAQIKDGVTSSIQRMLSLPGGVSLVIPATGNQTWSYPNIHGDTIITATQTATRSAQYRYDPYGQPISTTGVIGTTTSDNTVPNNLPGTADYGWLGSNAKLYEHQGTIATTEMGARQYIAALGRFLSTDAVEGGNANPYNYPADPINKTDLSGNRQDCGGCSYAALMAGLAVGNDPLATSLRNGPAAAERMRESKQGPYNLPNPKFVSGGFNIIYGGYKVLTGLEGIAAGIGAADTVVGAPVGVVSILFGGYNVVTGGFRMYRGSNQLSEAFAEPMVLEPERLKYGLEIFGGIAPQLDKIENFLGGLY</sequence>
<dbReference type="Gene3D" id="2.180.10.10">
    <property type="entry name" value="RHS repeat-associated core"/>
    <property type="match status" value="1"/>
</dbReference>
<feature type="region of interest" description="Disordered" evidence="1">
    <location>
        <begin position="1144"/>
        <end position="1173"/>
    </location>
</feature>
<dbReference type="Pfam" id="PF07691">
    <property type="entry name" value="PA14"/>
    <property type="match status" value="2"/>
</dbReference>